<dbReference type="Proteomes" id="UP001367676">
    <property type="component" value="Unassembled WGS sequence"/>
</dbReference>
<name>A0AAN9T9D3_9HEMI</name>
<comment type="subcellular location">
    <subcellularLocation>
        <location evidence="1">Nucleus</location>
    </subcellularLocation>
</comment>
<evidence type="ECO:0000256" key="3">
    <source>
        <dbReference type="ARBA" id="ARBA00023015"/>
    </source>
</evidence>
<organism evidence="6 7">
    <name type="scientific">Parthenolecanium corni</name>
    <dbReference type="NCBI Taxonomy" id="536013"/>
    <lineage>
        <taxon>Eukaryota</taxon>
        <taxon>Metazoa</taxon>
        <taxon>Ecdysozoa</taxon>
        <taxon>Arthropoda</taxon>
        <taxon>Hexapoda</taxon>
        <taxon>Insecta</taxon>
        <taxon>Pterygota</taxon>
        <taxon>Neoptera</taxon>
        <taxon>Paraneoptera</taxon>
        <taxon>Hemiptera</taxon>
        <taxon>Sternorrhyncha</taxon>
        <taxon>Coccoidea</taxon>
        <taxon>Coccidae</taxon>
        <taxon>Parthenolecanium</taxon>
    </lineage>
</organism>
<dbReference type="EMBL" id="JBBCAQ010000037">
    <property type="protein sequence ID" value="KAK7574494.1"/>
    <property type="molecule type" value="Genomic_DNA"/>
</dbReference>
<sequence>MDSMYTALNAVKSLRLEVGNLFTTISEGVKEEHGEDGREFINEIQRMINAAQHRYRELEQAVGSISSSAGNLNLQSSAYLTQENNLERHSMYAPLVRSHKWIEKVHKYSNIAHYILNSNSLKKSFILNPTLNKRKRPLISSFFMGTPNWDAYISNFMRVFPEMSFTQRTFATNFVLQVTLGRVFHAMIAFKGCMIEWVVIKGYNESCSTPADLISESRYQVFRRITDHAHAATLHFALPNMSDMIRAYLFWIYSYLNLFAATCKQCGKHSYDCYPPTWRDFKSSEPYHFECKP</sequence>
<evidence type="ECO:0000313" key="6">
    <source>
        <dbReference type="EMBL" id="KAK7574494.1"/>
    </source>
</evidence>
<dbReference type="GO" id="GO:0016592">
    <property type="term" value="C:mediator complex"/>
    <property type="evidence" value="ECO:0007669"/>
    <property type="project" value="InterPro"/>
</dbReference>
<evidence type="ECO:0000313" key="7">
    <source>
        <dbReference type="Proteomes" id="UP001367676"/>
    </source>
</evidence>
<gene>
    <name evidence="6" type="ORF">V9T40_011685</name>
</gene>
<dbReference type="AlphaFoldDB" id="A0AAN9T9D3"/>
<dbReference type="Pfam" id="PF11571">
    <property type="entry name" value="Med27"/>
    <property type="match status" value="1"/>
</dbReference>
<comment type="caution">
    <text evidence="6">The sequence shown here is derived from an EMBL/GenBank/DDBJ whole genome shotgun (WGS) entry which is preliminary data.</text>
</comment>
<keyword evidence="3" id="KW-0805">Transcription regulation</keyword>
<keyword evidence="5" id="KW-0539">Nucleus</keyword>
<evidence type="ECO:0000256" key="2">
    <source>
        <dbReference type="ARBA" id="ARBA00008048"/>
    </source>
</evidence>
<protein>
    <recommendedName>
        <fullName evidence="8">Mediator of RNA polymerase II transcription subunit 27</fullName>
    </recommendedName>
</protein>
<dbReference type="GO" id="GO:0006357">
    <property type="term" value="P:regulation of transcription by RNA polymerase II"/>
    <property type="evidence" value="ECO:0007669"/>
    <property type="project" value="TreeGrafter"/>
</dbReference>
<dbReference type="PANTHER" id="PTHR13130:SF4">
    <property type="entry name" value="MEDIATOR OF RNA POLYMERASE II TRANSCRIPTION SUBUNIT 27"/>
    <property type="match status" value="1"/>
</dbReference>
<evidence type="ECO:0008006" key="8">
    <source>
        <dbReference type="Google" id="ProtNLM"/>
    </source>
</evidence>
<keyword evidence="7" id="KW-1185">Reference proteome</keyword>
<comment type="similarity">
    <text evidence="2">Belongs to the Mediator complex subunit 27 family.</text>
</comment>
<reference evidence="6 7" key="1">
    <citation type="submission" date="2024-03" db="EMBL/GenBank/DDBJ databases">
        <title>Adaptation during the transition from Ophiocordyceps entomopathogen to insect associate is accompanied by gene loss and intensified selection.</title>
        <authorList>
            <person name="Ward C.M."/>
            <person name="Onetto C.A."/>
            <person name="Borneman A.R."/>
        </authorList>
    </citation>
    <scope>NUCLEOTIDE SEQUENCE [LARGE SCALE GENOMIC DNA]</scope>
    <source>
        <strain evidence="6">AWRI1</strain>
        <tissue evidence="6">Single Adult Female</tissue>
    </source>
</reference>
<keyword evidence="4" id="KW-0804">Transcription</keyword>
<dbReference type="GO" id="GO:0003713">
    <property type="term" value="F:transcription coactivator activity"/>
    <property type="evidence" value="ECO:0007669"/>
    <property type="project" value="TreeGrafter"/>
</dbReference>
<evidence type="ECO:0000256" key="5">
    <source>
        <dbReference type="ARBA" id="ARBA00023242"/>
    </source>
</evidence>
<evidence type="ECO:0000256" key="1">
    <source>
        <dbReference type="ARBA" id="ARBA00004123"/>
    </source>
</evidence>
<evidence type="ECO:0000256" key="4">
    <source>
        <dbReference type="ARBA" id="ARBA00023163"/>
    </source>
</evidence>
<dbReference type="PANTHER" id="PTHR13130">
    <property type="entry name" value="34 KDA TRANSCRIPTIONAL CO-ACTIVATOR-RELATED"/>
    <property type="match status" value="1"/>
</dbReference>
<accession>A0AAN9T9D3</accession>
<dbReference type="InterPro" id="IPR021627">
    <property type="entry name" value="Mediator_Med27"/>
</dbReference>
<proteinExistence type="inferred from homology"/>